<dbReference type="Proteomes" id="UP000042958">
    <property type="component" value="Unassembled WGS sequence"/>
</dbReference>
<dbReference type="OrthoDB" id="9986881at2759"/>
<dbReference type="SUPFAM" id="SSF103473">
    <property type="entry name" value="MFS general substrate transporter"/>
    <property type="match status" value="1"/>
</dbReference>
<feature type="region of interest" description="Disordered" evidence="5">
    <location>
        <begin position="1"/>
        <end position="30"/>
    </location>
</feature>
<dbReference type="EMBL" id="CDHK01000009">
    <property type="protein sequence ID" value="CEJ61003.1"/>
    <property type="molecule type" value="Genomic_DNA"/>
</dbReference>
<keyword evidence="4 6" id="KW-0472">Membrane</keyword>
<feature type="transmembrane region" description="Helical" evidence="6">
    <location>
        <begin position="57"/>
        <end position="78"/>
    </location>
</feature>
<feature type="transmembrane region" description="Helical" evidence="6">
    <location>
        <begin position="124"/>
        <end position="143"/>
    </location>
</feature>
<feature type="transmembrane region" description="Helical" evidence="6">
    <location>
        <begin position="90"/>
        <end position="112"/>
    </location>
</feature>
<dbReference type="FunFam" id="1.20.1250.20:FF:000011">
    <property type="entry name" value="MFS multidrug transporter, putative"/>
    <property type="match status" value="1"/>
</dbReference>
<evidence type="ECO:0000256" key="4">
    <source>
        <dbReference type="ARBA" id="ARBA00023136"/>
    </source>
</evidence>
<feature type="transmembrane region" description="Helical" evidence="6">
    <location>
        <begin position="367"/>
        <end position="386"/>
    </location>
</feature>
<dbReference type="PROSITE" id="PS50850">
    <property type="entry name" value="MFS"/>
    <property type="match status" value="1"/>
</dbReference>
<dbReference type="GO" id="GO:0022857">
    <property type="term" value="F:transmembrane transporter activity"/>
    <property type="evidence" value="ECO:0007669"/>
    <property type="project" value="InterPro"/>
</dbReference>
<feature type="transmembrane region" description="Helical" evidence="6">
    <location>
        <begin position="290"/>
        <end position="315"/>
    </location>
</feature>
<feature type="transmembrane region" description="Helical" evidence="6">
    <location>
        <begin position="327"/>
        <end position="347"/>
    </location>
</feature>
<dbReference type="STRING" id="104259.A0A0F7TWD7"/>
<evidence type="ECO:0000256" key="1">
    <source>
        <dbReference type="ARBA" id="ARBA00004141"/>
    </source>
</evidence>
<feature type="transmembrane region" description="Helical" evidence="6">
    <location>
        <begin position="150"/>
        <end position="171"/>
    </location>
</feature>
<dbReference type="InterPro" id="IPR011701">
    <property type="entry name" value="MFS"/>
</dbReference>
<dbReference type="InterPro" id="IPR036259">
    <property type="entry name" value="MFS_trans_sf"/>
</dbReference>
<proteinExistence type="predicted"/>
<dbReference type="Pfam" id="PF07690">
    <property type="entry name" value="MFS_1"/>
    <property type="match status" value="1"/>
</dbReference>
<evidence type="ECO:0000259" key="7">
    <source>
        <dbReference type="PROSITE" id="PS50850"/>
    </source>
</evidence>
<protein>
    <recommendedName>
        <fullName evidence="7">Major facilitator superfamily (MFS) profile domain-containing protein</fullName>
    </recommendedName>
</protein>
<feature type="transmembrane region" description="Helical" evidence="6">
    <location>
        <begin position="214"/>
        <end position="234"/>
    </location>
</feature>
<dbReference type="GO" id="GO:0005886">
    <property type="term" value="C:plasma membrane"/>
    <property type="evidence" value="ECO:0007669"/>
    <property type="project" value="TreeGrafter"/>
</dbReference>
<feature type="transmembrane region" description="Helical" evidence="6">
    <location>
        <begin position="183"/>
        <end position="202"/>
    </location>
</feature>
<feature type="compositionally biased region" description="Basic and acidic residues" evidence="5">
    <location>
        <begin position="1"/>
        <end position="14"/>
    </location>
</feature>
<organism evidence="8 9">
    <name type="scientific">Penicillium brasilianum</name>
    <dbReference type="NCBI Taxonomy" id="104259"/>
    <lineage>
        <taxon>Eukaryota</taxon>
        <taxon>Fungi</taxon>
        <taxon>Dikarya</taxon>
        <taxon>Ascomycota</taxon>
        <taxon>Pezizomycotina</taxon>
        <taxon>Eurotiomycetes</taxon>
        <taxon>Eurotiomycetidae</taxon>
        <taxon>Eurotiales</taxon>
        <taxon>Aspergillaceae</taxon>
        <taxon>Penicillium</taxon>
    </lineage>
</organism>
<feature type="domain" description="Major facilitator superfamily (MFS) profile" evidence="7">
    <location>
        <begin position="59"/>
        <end position="494"/>
    </location>
</feature>
<dbReference type="PANTHER" id="PTHR23502">
    <property type="entry name" value="MAJOR FACILITATOR SUPERFAMILY"/>
    <property type="match status" value="1"/>
</dbReference>
<evidence type="ECO:0000256" key="3">
    <source>
        <dbReference type="ARBA" id="ARBA00022989"/>
    </source>
</evidence>
<reference evidence="9" key="1">
    <citation type="journal article" date="2015" name="Genome Announc.">
        <title>Draft genome sequence of the fungus Penicillium brasilianum MG11.</title>
        <authorList>
            <person name="Horn F."/>
            <person name="Linde J."/>
            <person name="Mattern D.J."/>
            <person name="Walther G."/>
            <person name="Guthke R."/>
            <person name="Brakhage A.A."/>
            <person name="Valiante V."/>
        </authorList>
    </citation>
    <scope>NUCLEOTIDE SEQUENCE [LARGE SCALE GENOMIC DNA]</scope>
    <source>
        <strain evidence="9">MG11</strain>
    </source>
</reference>
<dbReference type="CDD" id="cd17323">
    <property type="entry name" value="MFS_Tpo1_MDR_like"/>
    <property type="match status" value="1"/>
</dbReference>
<accession>A0A0F7TWD7</accession>
<feature type="transmembrane region" description="Helical" evidence="6">
    <location>
        <begin position="398"/>
        <end position="423"/>
    </location>
</feature>
<comment type="subcellular location">
    <subcellularLocation>
        <location evidence="1">Membrane</location>
        <topology evidence="1">Multi-pass membrane protein</topology>
    </subcellularLocation>
</comment>
<keyword evidence="9" id="KW-1185">Reference proteome</keyword>
<dbReference type="AlphaFoldDB" id="A0A0F7TWD7"/>
<evidence type="ECO:0000256" key="6">
    <source>
        <dbReference type="SAM" id="Phobius"/>
    </source>
</evidence>
<evidence type="ECO:0000256" key="5">
    <source>
        <dbReference type="SAM" id="MobiDB-lite"/>
    </source>
</evidence>
<evidence type="ECO:0000313" key="8">
    <source>
        <dbReference type="EMBL" id="CEJ61003.1"/>
    </source>
</evidence>
<keyword evidence="2 6" id="KW-0812">Transmembrane</keyword>
<dbReference type="InterPro" id="IPR020846">
    <property type="entry name" value="MFS_dom"/>
</dbReference>
<feature type="transmembrane region" description="Helical" evidence="6">
    <location>
        <begin position="429"/>
        <end position="451"/>
    </location>
</feature>
<gene>
    <name evidence="8" type="ORF">PMG11_09552</name>
</gene>
<sequence length="494" mass="54565">MLSFDVRRSEDRKNGNWSIGAGRPFPPDLPDRERYLVDFDGPDDQSNPQNWPSITKFFVSVLACSGTFVATTNSAIFSPAIDQASNDFDIGVEVMTLGTTLFILGFATGPIIWAPMSELMGRKFPLVIAIMGEAIFTIVCAVAKDVQTLLICRFFAGVFGASQLAVVPGLLSDLYDNRHRGVAISLYSLIVFGGPLLAPIAGGYITSSHLDWRWTLYIPAFFALGSGLLSFFFLKETYAPCVLVEKATLIRRESKNWGIYAKQEEVELEISDVVQKYLTRPLRLLFTEPILFLITLYMSFIYGLVYALLEAYPYVFEVIHGMDRGAAGLNFTGLIVGILLSVGFIVSQQKQYTEKLTNNGNIPVPEWRLYPAIIGGPLFAIGLFWFGWTGFTPKIHWIVPAAAGVLIGFGVLCIFLPCFNYLLDAYLPVAASAVAANIILRSAFAAGFPLFTRLMFENMQVQWASTLLGCLATILIPIPIAFKKFGPRLRGGFH</sequence>
<feature type="transmembrane region" description="Helical" evidence="6">
    <location>
        <begin position="463"/>
        <end position="482"/>
    </location>
</feature>
<dbReference type="PANTHER" id="PTHR23502:SF138">
    <property type="entry name" value="MAJOR FACILITATOR SUPERFAMILY (MFS) PROFILE DOMAIN-CONTAINING PROTEIN-RELATED"/>
    <property type="match status" value="1"/>
</dbReference>
<evidence type="ECO:0000313" key="9">
    <source>
        <dbReference type="Proteomes" id="UP000042958"/>
    </source>
</evidence>
<evidence type="ECO:0000256" key="2">
    <source>
        <dbReference type="ARBA" id="ARBA00022692"/>
    </source>
</evidence>
<keyword evidence="3 6" id="KW-1133">Transmembrane helix</keyword>
<name>A0A0F7TWD7_PENBI</name>
<dbReference type="Gene3D" id="1.20.1250.20">
    <property type="entry name" value="MFS general substrate transporter like domains"/>
    <property type="match status" value="1"/>
</dbReference>